<comment type="caution">
    <text evidence="1">The sequence shown here is derived from an EMBL/GenBank/DDBJ whole genome shotgun (WGS) entry which is preliminary data.</text>
</comment>
<evidence type="ECO:0000313" key="1">
    <source>
        <dbReference type="EMBL" id="KFG51882.1"/>
    </source>
</evidence>
<reference evidence="1 2" key="1">
    <citation type="submission" date="2014-03" db="EMBL/GenBank/DDBJ databases">
        <authorList>
            <person name="Sibley D."/>
            <person name="Venepally P."/>
            <person name="Karamycheva S."/>
            <person name="Hadjithomas M."/>
            <person name="Khan A."/>
            <person name="Brunk B."/>
            <person name="Roos D."/>
            <person name="Caler E."/>
            <person name="Lorenzi H."/>
        </authorList>
    </citation>
    <scope>NUCLEOTIDE SEQUENCE [LARGE SCALE GENOMIC DNA]</scope>
    <source>
        <strain evidence="2">p89</strain>
    </source>
</reference>
<dbReference type="EMBL" id="AEYI02000098">
    <property type="protein sequence ID" value="KFG51882.1"/>
    <property type="molecule type" value="Genomic_DNA"/>
</dbReference>
<dbReference type="AlphaFoldDB" id="A0A086L5G4"/>
<name>A0A086L5G4_TOXGO</name>
<organism evidence="1 2">
    <name type="scientific">Toxoplasma gondii p89</name>
    <dbReference type="NCBI Taxonomy" id="943119"/>
    <lineage>
        <taxon>Eukaryota</taxon>
        <taxon>Sar</taxon>
        <taxon>Alveolata</taxon>
        <taxon>Apicomplexa</taxon>
        <taxon>Conoidasida</taxon>
        <taxon>Coccidia</taxon>
        <taxon>Eucoccidiorida</taxon>
        <taxon>Eimeriorina</taxon>
        <taxon>Sarcocystidae</taxon>
        <taxon>Toxoplasma</taxon>
    </lineage>
</organism>
<sequence>MFDRLYFRPTWQSGSLTYVCRAVEQSFDRGTCLCGSPFSCVRKRCTVQDWEAAFYPLSSWFVSSFPQKPTVRVQSVPDFSLVCTCRHSRTACTDLHGEVRKREVSAQVISSKALRSSELLLVAEENPSFTRTLVPFRERAINGHSLHFVTFSCSARKTT</sequence>
<accession>A0A086L5G4</accession>
<evidence type="ECO:0000313" key="2">
    <source>
        <dbReference type="Proteomes" id="UP000028828"/>
    </source>
</evidence>
<dbReference type="Proteomes" id="UP000028828">
    <property type="component" value="Unassembled WGS sequence"/>
</dbReference>
<gene>
    <name evidence="1" type="ORF">TGP89_363010</name>
</gene>
<proteinExistence type="predicted"/>
<protein>
    <submittedName>
        <fullName evidence="1">Uncharacterized protein</fullName>
    </submittedName>
</protein>
<dbReference type="VEuPathDB" id="ToxoDB:TGP89_363010"/>